<reference evidence="3 4" key="1">
    <citation type="submission" date="2024-10" db="EMBL/GenBank/DDBJ databases">
        <title>The Natural Products Discovery Center: Release of the First 8490 Sequenced Strains for Exploring Actinobacteria Biosynthetic Diversity.</title>
        <authorList>
            <person name="Kalkreuter E."/>
            <person name="Kautsar S.A."/>
            <person name="Yang D."/>
            <person name="Bader C.D."/>
            <person name="Teijaro C.N."/>
            <person name="Fluegel L."/>
            <person name="Davis C.M."/>
            <person name="Simpson J.R."/>
            <person name="Lauterbach L."/>
            <person name="Steele A.D."/>
            <person name="Gui C."/>
            <person name="Meng S."/>
            <person name="Li G."/>
            <person name="Viehrig K."/>
            <person name="Ye F."/>
            <person name="Su P."/>
            <person name="Kiefer A.F."/>
            <person name="Nichols A."/>
            <person name="Cepeda A.J."/>
            <person name="Yan W."/>
            <person name="Fan B."/>
            <person name="Jiang Y."/>
            <person name="Adhikari A."/>
            <person name="Zheng C.-J."/>
            <person name="Schuster L."/>
            <person name="Cowan T.M."/>
            <person name="Smanski M.J."/>
            <person name="Chevrette M.G."/>
            <person name="De Carvalho L.P.S."/>
            <person name="Shen B."/>
        </authorList>
    </citation>
    <scope>NUCLEOTIDE SEQUENCE [LARGE SCALE GENOMIC DNA]</scope>
    <source>
        <strain evidence="3 4">NPDC004550</strain>
    </source>
</reference>
<proteinExistence type="inferred from homology"/>
<protein>
    <submittedName>
        <fullName evidence="3">Lactonase family protein</fullName>
    </submittedName>
</protein>
<dbReference type="InterPro" id="IPR011048">
    <property type="entry name" value="Haem_d1_sf"/>
</dbReference>
<comment type="similarity">
    <text evidence="1">Belongs to the cycloisomerase 2 family.</text>
</comment>
<keyword evidence="4" id="KW-1185">Reference proteome</keyword>
<evidence type="ECO:0000313" key="4">
    <source>
        <dbReference type="Proteomes" id="UP001601521"/>
    </source>
</evidence>
<gene>
    <name evidence="3" type="ORF">ACFYTH_30270</name>
</gene>
<evidence type="ECO:0000256" key="1">
    <source>
        <dbReference type="ARBA" id="ARBA00005564"/>
    </source>
</evidence>
<dbReference type="RefSeq" id="WP_387254951.1">
    <property type="nucleotide sequence ID" value="NZ_JBIALX010000017.1"/>
</dbReference>
<dbReference type="PANTHER" id="PTHR30344:SF1">
    <property type="entry name" value="6-PHOSPHOGLUCONOLACTONASE"/>
    <property type="match status" value="1"/>
</dbReference>
<evidence type="ECO:0000313" key="3">
    <source>
        <dbReference type="EMBL" id="MFF0457671.1"/>
    </source>
</evidence>
<feature type="region of interest" description="Disordered" evidence="2">
    <location>
        <begin position="1"/>
        <end position="21"/>
    </location>
</feature>
<dbReference type="InterPro" id="IPR015943">
    <property type="entry name" value="WD40/YVTN_repeat-like_dom_sf"/>
</dbReference>
<comment type="caution">
    <text evidence="3">The sequence shown here is derived from an EMBL/GenBank/DDBJ whole genome shotgun (WGS) entry which is preliminary data.</text>
</comment>
<dbReference type="Proteomes" id="UP001601521">
    <property type="component" value="Unassembled WGS sequence"/>
</dbReference>
<sequence length="397" mass="40549">MTTDSTVTGHEGMQVVGANTGTGRTGRTGWGMALAATVVLGCAAAAQPAVAAPAASDAGYHIYAHGFMSDGIVGFSASDTGQPSPIPRRAATGMPNWAQAPSPDGRFFYAAPTTDPRLISYTIGPDGGLSPLASMPLPDTPVDIAFAPNGRDGFVTVGAVNAAIVPIRIGSDGVAVHNGSAVPVGGAIDGLGSAAVSPDGRNLYVASVTGRQLVVFDIRADGTLSEAKQRLAGGINPLYPAITADGRHLFITNELSATVQAFNRAEDGTLSEVAGSPYPAGLLPHIASTTPDGRYLYVPNMGSSFISSYAIQPDGTLRRLPDVDFAPEPGVNSESSVMSPSGKALWVLGTDPARAGEEVLRRFAIGDDGTLVRDDSTARYTGTTVADGRTLTLVPAV</sequence>
<dbReference type="PANTHER" id="PTHR30344">
    <property type="entry name" value="6-PHOSPHOGLUCONOLACTONASE-RELATED"/>
    <property type="match status" value="1"/>
</dbReference>
<name>A0ABW6NTE3_9NOCA</name>
<dbReference type="SUPFAM" id="SSF51004">
    <property type="entry name" value="C-terminal (heme d1) domain of cytochrome cd1-nitrite reductase"/>
    <property type="match status" value="1"/>
</dbReference>
<dbReference type="InterPro" id="IPR019405">
    <property type="entry name" value="Lactonase_7-beta_prop"/>
</dbReference>
<dbReference type="InterPro" id="IPR050282">
    <property type="entry name" value="Cycloisomerase_2"/>
</dbReference>
<dbReference type="Pfam" id="PF10282">
    <property type="entry name" value="Lactonase"/>
    <property type="match status" value="1"/>
</dbReference>
<dbReference type="EMBL" id="JBIALX010000017">
    <property type="protein sequence ID" value="MFF0457671.1"/>
    <property type="molecule type" value="Genomic_DNA"/>
</dbReference>
<evidence type="ECO:0000256" key="2">
    <source>
        <dbReference type="SAM" id="MobiDB-lite"/>
    </source>
</evidence>
<organism evidence="3 4">
    <name type="scientific">Nocardia africana</name>
    <dbReference type="NCBI Taxonomy" id="134964"/>
    <lineage>
        <taxon>Bacteria</taxon>
        <taxon>Bacillati</taxon>
        <taxon>Actinomycetota</taxon>
        <taxon>Actinomycetes</taxon>
        <taxon>Mycobacteriales</taxon>
        <taxon>Nocardiaceae</taxon>
        <taxon>Nocardia</taxon>
    </lineage>
</organism>
<accession>A0ABW6NTE3</accession>
<dbReference type="Gene3D" id="2.130.10.10">
    <property type="entry name" value="YVTN repeat-like/Quinoprotein amine dehydrogenase"/>
    <property type="match status" value="1"/>
</dbReference>